<protein>
    <submittedName>
        <fullName evidence="2">Metallophosphoesterase</fullName>
    </submittedName>
</protein>
<name>I4B4W4_TURPD</name>
<accession>I4B4W4</accession>
<reference evidence="2 3" key="1">
    <citation type="submission" date="2012-06" db="EMBL/GenBank/DDBJ databases">
        <title>The complete chromosome of genome of Turneriella parva DSM 21527.</title>
        <authorList>
            <consortium name="US DOE Joint Genome Institute (JGI-PGF)"/>
            <person name="Lucas S."/>
            <person name="Han J."/>
            <person name="Lapidus A."/>
            <person name="Bruce D."/>
            <person name="Goodwin L."/>
            <person name="Pitluck S."/>
            <person name="Peters L."/>
            <person name="Kyrpides N."/>
            <person name="Mavromatis K."/>
            <person name="Ivanova N."/>
            <person name="Mikhailova N."/>
            <person name="Chertkov O."/>
            <person name="Detter J.C."/>
            <person name="Tapia R."/>
            <person name="Han C."/>
            <person name="Land M."/>
            <person name="Hauser L."/>
            <person name="Markowitz V."/>
            <person name="Cheng J.-F."/>
            <person name="Hugenholtz P."/>
            <person name="Woyke T."/>
            <person name="Wu D."/>
            <person name="Gronow S."/>
            <person name="Wellnitz S."/>
            <person name="Brambilla E."/>
            <person name="Klenk H.-P."/>
            <person name="Eisen J.A."/>
        </authorList>
    </citation>
    <scope>NUCLEOTIDE SEQUENCE [LARGE SCALE GENOMIC DNA]</scope>
    <source>
        <strain evidence="3">ATCC BAA-1111 / DSM 21527 / NCTC 11395 / H</strain>
    </source>
</reference>
<dbReference type="Pfam" id="PF00149">
    <property type="entry name" value="Metallophos"/>
    <property type="match status" value="1"/>
</dbReference>
<dbReference type="AlphaFoldDB" id="I4B4W4"/>
<feature type="domain" description="Calcineurin-like phosphoesterase" evidence="1">
    <location>
        <begin position="3"/>
        <end position="238"/>
    </location>
</feature>
<dbReference type="STRING" id="869212.Turpa_1673"/>
<dbReference type="Proteomes" id="UP000006048">
    <property type="component" value="Chromosome"/>
</dbReference>
<dbReference type="OrthoDB" id="333335at2"/>
<organism evidence="2 3">
    <name type="scientific">Turneriella parva (strain ATCC BAA-1111 / DSM 21527 / NCTC 11395 / H)</name>
    <name type="common">Leptospira parva</name>
    <dbReference type="NCBI Taxonomy" id="869212"/>
    <lineage>
        <taxon>Bacteria</taxon>
        <taxon>Pseudomonadati</taxon>
        <taxon>Spirochaetota</taxon>
        <taxon>Spirochaetia</taxon>
        <taxon>Leptospirales</taxon>
        <taxon>Leptospiraceae</taxon>
        <taxon>Turneriella</taxon>
    </lineage>
</organism>
<evidence type="ECO:0000313" key="2">
    <source>
        <dbReference type="EMBL" id="AFM12321.1"/>
    </source>
</evidence>
<dbReference type="SUPFAM" id="SSF56300">
    <property type="entry name" value="Metallo-dependent phosphatases"/>
    <property type="match status" value="1"/>
</dbReference>
<dbReference type="PANTHER" id="PTHR35769">
    <property type="entry name" value="CALCINEURIN-LIKE METALLO-PHOSPHOESTERASE SUPERFAMILY PROTEIN"/>
    <property type="match status" value="1"/>
</dbReference>
<dbReference type="PANTHER" id="PTHR35769:SF2">
    <property type="entry name" value="CALCINEURIN-LIKE METALLO-PHOSPHOESTERASE SUPERFAMILY PROTEIN"/>
    <property type="match status" value="1"/>
</dbReference>
<dbReference type="InterPro" id="IPR027629">
    <property type="entry name" value="DevT-like"/>
</dbReference>
<sequence>MPNFAIIGDMHMQFDETDVAFFNTSDYDALLFVGDLASKNPDSMFRLLPIIEQLTKPAFLIPGNHDTTGIRQLLGELMHSELLIENGAASQFERMQKLQAGLKRVQLCGYSNHQLPGGLGLVAARPFSMGDANAASAADPLNLPVNFRPFVAKKHGVSTLGESLARLKSLIDEIDRPYVILAHHGPHGLGQLSTDMWGADFLPQETDFGDHDLAAAVTYAQSIGKPPLAVIAGHMHYPTKHGKKPKQWHTAKGGVTYINAARWPRIFKHEGRELRHHVRLTIEADGSCRVVACYVSGAETFVTSDDRAVVP</sequence>
<evidence type="ECO:0000313" key="3">
    <source>
        <dbReference type="Proteomes" id="UP000006048"/>
    </source>
</evidence>
<dbReference type="RefSeq" id="WP_014802832.1">
    <property type="nucleotide sequence ID" value="NC_018020.1"/>
</dbReference>
<dbReference type="HOGENOM" id="CLU_053780_0_0_12"/>
<dbReference type="EMBL" id="CP002959">
    <property type="protein sequence ID" value="AFM12321.1"/>
    <property type="molecule type" value="Genomic_DNA"/>
</dbReference>
<dbReference type="Gene3D" id="3.60.21.10">
    <property type="match status" value="1"/>
</dbReference>
<dbReference type="InterPro" id="IPR029052">
    <property type="entry name" value="Metallo-depent_PP-like"/>
</dbReference>
<gene>
    <name evidence="2" type="ordered locus">Turpa_1673</name>
</gene>
<dbReference type="GO" id="GO:0016787">
    <property type="term" value="F:hydrolase activity"/>
    <property type="evidence" value="ECO:0007669"/>
    <property type="project" value="InterPro"/>
</dbReference>
<proteinExistence type="predicted"/>
<dbReference type="KEGG" id="tpx:Turpa_1673"/>
<keyword evidence="3" id="KW-1185">Reference proteome</keyword>
<evidence type="ECO:0000259" key="1">
    <source>
        <dbReference type="Pfam" id="PF00149"/>
    </source>
</evidence>
<dbReference type="InterPro" id="IPR004843">
    <property type="entry name" value="Calcineurin-like_PHP"/>
</dbReference>